<evidence type="ECO:0000313" key="5">
    <source>
        <dbReference type="Proteomes" id="UP000092124"/>
    </source>
</evidence>
<name>A0A1A6GG25_NEOLE</name>
<evidence type="ECO:0000256" key="2">
    <source>
        <dbReference type="ARBA" id="ARBA00022980"/>
    </source>
</evidence>
<dbReference type="Proteomes" id="UP000092124">
    <property type="component" value="Unassembled WGS sequence"/>
</dbReference>
<dbReference type="InterPro" id="IPR006032">
    <property type="entry name" value="Ribosomal_uS12"/>
</dbReference>
<accession>A0A1A6GG25</accession>
<keyword evidence="2" id="KW-0689">Ribosomal protein</keyword>
<comment type="caution">
    <text evidence="4">The sequence shown here is derived from an EMBL/GenBank/DDBJ whole genome shotgun (WGS) entry which is preliminary data.</text>
</comment>
<protein>
    <submittedName>
        <fullName evidence="4">Uncharacterized protein</fullName>
    </submittedName>
</protein>
<organism evidence="4 5">
    <name type="scientific">Neotoma lepida</name>
    <name type="common">Desert woodrat</name>
    <dbReference type="NCBI Taxonomy" id="56216"/>
    <lineage>
        <taxon>Eukaryota</taxon>
        <taxon>Metazoa</taxon>
        <taxon>Chordata</taxon>
        <taxon>Craniata</taxon>
        <taxon>Vertebrata</taxon>
        <taxon>Euteleostomi</taxon>
        <taxon>Mammalia</taxon>
        <taxon>Eutheria</taxon>
        <taxon>Euarchontoglires</taxon>
        <taxon>Glires</taxon>
        <taxon>Rodentia</taxon>
        <taxon>Myomorpha</taxon>
        <taxon>Muroidea</taxon>
        <taxon>Cricetidae</taxon>
        <taxon>Neotominae</taxon>
        <taxon>Neotoma</taxon>
    </lineage>
</organism>
<dbReference type="Gene3D" id="2.40.50.140">
    <property type="entry name" value="Nucleic acid-binding proteins"/>
    <property type="match status" value="1"/>
</dbReference>
<dbReference type="STRING" id="56216.A0A1A6GG25"/>
<evidence type="ECO:0000313" key="4">
    <source>
        <dbReference type="EMBL" id="OBS64242.1"/>
    </source>
</evidence>
<dbReference type="GO" id="GO:1990904">
    <property type="term" value="C:ribonucleoprotein complex"/>
    <property type="evidence" value="ECO:0007669"/>
    <property type="project" value="UniProtKB-KW"/>
</dbReference>
<dbReference type="PANTHER" id="PTHR11652">
    <property type="entry name" value="30S RIBOSOMAL PROTEIN S12 FAMILY MEMBER"/>
    <property type="match status" value="1"/>
</dbReference>
<dbReference type="EMBL" id="LZPO01097268">
    <property type="protein sequence ID" value="OBS64242.1"/>
    <property type="molecule type" value="Genomic_DNA"/>
</dbReference>
<keyword evidence="3" id="KW-0687">Ribonucleoprotein</keyword>
<evidence type="ECO:0000256" key="3">
    <source>
        <dbReference type="ARBA" id="ARBA00023274"/>
    </source>
</evidence>
<dbReference type="InterPro" id="IPR012340">
    <property type="entry name" value="NA-bd_OB-fold"/>
</dbReference>
<sequence>EDIMVQLIKSGKKIIAFVPNDGYLNFIEENDDVLVAGFGREVIRNHGKMAFPDITQEGIPGQATKSRRWLHFRPPCLLLVTAPDLSVYEDNSQIRKTLSESLARSPRLNFKRRDLRTFSLRLTLGEKQPAFPDTTL</sequence>
<gene>
    <name evidence="4" type="ORF">A6R68_07219</name>
</gene>
<reference evidence="4 5" key="1">
    <citation type="submission" date="2016-06" db="EMBL/GenBank/DDBJ databases">
        <title>The Draft Genome Sequence and Annotation of the Desert Woodrat Neotoma lepida.</title>
        <authorList>
            <person name="Campbell M."/>
            <person name="Oakeson K.F."/>
            <person name="Yandell M."/>
            <person name="Halpert J.R."/>
            <person name="Dearing D."/>
        </authorList>
    </citation>
    <scope>NUCLEOTIDE SEQUENCE [LARGE SCALE GENOMIC DNA]</scope>
    <source>
        <strain evidence="4">417</strain>
        <tissue evidence="4">Liver</tissue>
    </source>
</reference>
<dbReference type="GO" id="GO:0003735">
    <property type="term" value="F:structural constituent of ribosome"/>
    <property type="evidence" value="ECO:0007669"/>
    <property type="project" value="InterPro"/>
</dbReference>
<keyword evidence="5" id="KW-1185">Reference proteome</keyword>
<evidence type="ECO:0000256" key="1">
    <source>
        <dbReference type="ARBA" id="ARBA00005657"/>
    </source>
</evidence>
<comment type="similarity">
    <text evidence="1">Belongs to the universal ribosomal protein uS12 family.</text>
</comment>
<feature type="non-terminal residue" evidence="4">
    <location>
        <position position="1"/>
    </location>
</feature>
<dbReference type="GO" id="GO:0006412">
    <property type="term" value="P:translation"/>
    <property type="evidence" value="ECO:0007669"/>
    <property type="project" value="InterPro"/>
</dbReference>
<dbReference type="GO" id="GO:0005840">
    <property type="term" value="C:ribosome"/>
    <property type="evidence" value="ECO:0007669"/>
    <property type="project" value="UniProtKB-KW"/>
</dbReference>
<dbReference type="Pfam" id="PF00164">
    <property type="entry name" value="Ribosom_S12_S23"/>
    <property type="match status" value="1"/>
</dbReference>
<dbReference type="AlphaFoldDB" id="A0A1A6GG25"/>
<proteinExistence type="inferred from homology"/>